<dbReference type="CDD" id="cd00190">
    <property type="entry name" value="Tryp_SPc"/>
    <property type="match status" value="1"/>
</dbReference>
<keyword evidence="4" id="KW-1199">Hemostasis impairing toxin</keyword>
<keyword evidence="10" id="KW-1185">Reference proteome</keyword>
<feature type="signal peptide" evidence="7">
    <location>
        <begin position="1"/>
        <end position="19"/>
    </location>
</feature>
<dbReference type="InterPro" id="IPR001254">
    <property type="entry name" value="Trypsin_dom"/>
</dbReference>
<sequence length="292" mass="31585">MRLLVLSGLFLAFIAAGHGLGYHQDVGVPEAARIRAIEARQVSSRIIGGMPSQYGDNPYLAGLLITLTTNQMSVCSGTLLSTNKVLTAGQCWYDGYSQGKNVQVVLGSLQLFFGSRYDVSAIAVHPGFNPRKKINDIAMLTLRWSINFYRYVQPALLPPRGLNSTFQGVGAKVSGFGKTSEWSAVGPETVQNAVSVAVSGSNWYDCWYRLPQRPSSDENLICTSGDNGWGACGGDLGGPLVIEDYYNLTSNYNGSALLIGVTSLMSPYGCQTGFATGYTRVTSFLDWIQRNM</sequence>
<dbReference type="SMART" id="SM00020">
    <property type="entry name" value="Tryp_SPc"/>
    <property type="match status" value="1"/>
</dbReference>
<evidence type="ECO:0000256" key="1">
    <source>
        <dbReference type="ARBA" id="ARBA00004239"/>
    </source>
</evidence>
<dbReference type="Gene3D" id="2.40.10.10">
    <property type="entry name" value="Trypsin-like serine proteases"/>
    <property type="match status" value="1"/>
</dbReference>
<keyword evidence="6" id="KW-1205">Fibrinolytic toxin</keyword>
<dbReference type="FunFam" id="2.40.10.10:FF:000068">
    <property type="entry name" value="transmembrane protease serine 2"/>
    <property type="match status" value="1"/>
</dbReference>
<evidence type="ECO:0000259" key="8">
    <source>
        <dbReference type="PROSITE" id="PS50240"/>
    </source>
</evidence>
<evidence type="ECO:0000256" key="6">
    <source>
        <dbReference type="ARBA" id="ARBA00084094"/>
    </source>
</evidence>
<dbReference type="AlphaFoldDB" id="A0AAD7Y945"/>
<keyword evidence="2" id="KW-0800">Toxin</keyword>
<organism evidence="9 10">
    <name type="scientific">Mythimna separata</name>
    <name type="common">Oriental armyworm</name>
    <name type="synonym">Pseudaletia separata</name>
    <dbReference type="NCBI Taxonomy" id="271217"/>
    <lineage>
        <taxon>Eukaryota</taxon>
        <taxon>Metazoa</taxon>
        <taxon>Ecdysozoa</taxon>
        <taxon>Arthropoda</taxon>
        <taxon>Hexapoda</taxon>
        <taxon>Insecta</taxon>
        <taxon>Pterygota</taxon>
        <taxon>Neoptera</taxon>
        <taxon>Endopterygota</taxon>
        <taxon>Lepidoptera</taxon>
        <taxon>Glossata</taxon>
        <taxon>Ditrysia</taxon>
        <taxon>Noctuoidea</taxon>
        <taxon>Noctuidae</taxon>
        <taxon>Noctuinae</taxon>
        <taxon>Hadenini</taxon>
        <taxon>Mythimna</taxon>
    </lineage>
</organism>
<feature type="chain" id="PRO_5042141921" description="Peptidase S1 domain-containing protein" evidence="7">
    <location>
        <begin position="20"/>
        <end position="292"/>
    </location>
</feature>
<dbReference type="Proteomes" id="UP001231518">
    <property type="component" value="Chromosome 30"/>
</dbReference>
<comment type="function">
    <text evidence="5">Fibrinolytic activity; shows preferential cleavage of Arg-Gly bonds in all three fibrinogen chains. Contact with the caterpillars causes severe bleeding, due the anticoagulant effect of the protein.</text>
</comment>
<dbReference type="PRINTS" id="PR00722">
    <property type="entry name" value="CHYMOTRYPSIN"/>
</dbReference>
<dbReference type="InterPro" id="IPR009003">
    <property type="entry name" value="Peptidase_S1_PA"/>
</dbReference>
<dbReference type="PROSITE" id="PS50240">
    <property type="entry name" value="TRYPSIN_DOM"/>
    <property type="match status" value="1"/>
</dbReference>
<dbReference type="InterPro" id="IPR001314">
    <property type="entry name" value="Peptidase_S1A"/>
</dbReference>
<proteinExistence type="predicted"/>
<evidence type="ECO:0000313" key="9">
    <source>
        <dbReference type="EMBL" id="KAJ8706771.1"/>
    </source>
</evidence>
<dbReference type="InterPro" id="IPR043504">
    <property type="entry name" value="Peptidase_S1_PA_chymotrypsin"/>
</dbReference>
<comment type="subcellular location">
    <subcellularLocation>
        <location evidence="1">Secreted</location>
        <location evidence="1">Extracellular space</location>
    </subcellularLocation>
</comment>
<evidence type="ECO:0000256" key="2">
    <source>
        <dbReference type="ARBA" id="ARBA00022656"/>
    </source>
</evidence>
<evidence type="ECO:0000313" key="10">
    <source>
        <dbReference type="Proteomes" id="UP001231518"/>
    </source>
</evidence>
<dbReference type="EMBL" id="JARGEI010000028">
    <property type="protein sequence ID" value="KAJ8706771.1"/>
    <property type="molecule type" value="Genomic_DNA"/>
</dbReference>
<keyword evidence="3" id="KW-1015">Disulfide bond</keyword>
<dbReference type="Pfam" id="PF00089">
    <property type="entry name" value="Trypsin"/>
    <property type="match status" value="1"/>
</dbReference>
<accession>A0AAD7Y945</accession>
<reference evidence="9" key="1">
    <citation type="submission" date="2023-03" db="EMBL/GenBank/DDBJ databases">
        <title>Chromosome-level genomes of two armyworms, Mythimna separata and Mythimna loreyi, provide insights into the biosynthesis and reception of sex pheromones.</title>
        <authorList>
            <person name="Zhao H."/>
        </authorList>
    </citation>
    <scope>NUCLEOTIDE SEQUENCE</scope>
    <source>
        <strain evidence="9">BeijingLab</strain>
        <tissue evidence="9">Pupa</tissue>
    </source>
</reference>
<gene>
    <name evidence="9" type="ORF">PYW07_012849</name>
</gene>
<keyword evidence="7" id="KW-0732">Signal</keyword>
<dbReference type="SUPFAM" id="SSF50494">
    <property type="entry name" value="Trypsin-like serine proteases"/>
    <property type="match status" value="1"/>
</dbReference>
<dbReference type="PANTHER" id="PTHR24260:SF136">
    <property type="entry name" value="GH08193P-RELATED"/>
    <property type="match status" value="1"/>
</dbReference>
<dbReference type="GO" id="GO:0005576">
    <property type="term" value="C:extracellular region"/>
    <property type="evidence" value="ECO:0007669"/>
    <property type="project" value="UniProtKB-SubCell"/>
</dbReference>
<dbReference type="InterPro" id="IPR051333">
    <property type="entry name" value="CLIP_Serine_Protease"/>
</dbReference>
<feature type="domain" description="Peptidase S1" evidence="8">
    <location>
        <begin position="46"/>
        <end position="292"/>
    </location>
</feature>
<evidence type="ECO:0000256" key="5">
    <source>
        <dbReference type="ARBA" id="ARBA00055534"/>
    </source>
</evidence>
<dbReference type="GO" id="GO:0006508">
    <property type="term" value="P:proteolysis"/>
    <property type="evidence" value="ECO:0007669"/>
    <property type="project" value="InterPro"/>
</dbReference>
<dbReference type="GO" id="GO:0090729">
    <property type="term" value="F:toxin activity"/>
    <property type="evidence" value="ECO:0007669"/>
    <property type="project" value="UniProtKB-KW"/>
</dbReference>
<evidence type="ECO:0000256" key="4">
    <source>
        <dbReference type="ARBA" id="ARBA00023240"/>
    </source>
</evidence>
<evidence type="ECO:0000256" key="7">
    <source>
        <dbReference type="SAM" id="SignalP"/>
    </source>
</evidence>
<dbReference type="PANTHER" id="PTHR24260">
    <property type="match status" value="1"/>
</dbReference>
<evidence type="ECO:0000256" key="3">
    <source>
        <dbReference type="ARBA" id="ARBA00023157"/>
    </source>
</evidence>
<name>A0AAD7Y945_MYTSE</name>
<dbReference type="GO" id="GO:0004252">
    <property type="term" value="F:serine-type endopeptidase activity"/>
    <property type="evidence" value="ECO:0007669"/>
    <property type="project" value="InterPro"/>
</dbReference>
<comment type="caution">
    <text evidence="9">The sequence shown here is derived from an EMBL/GenBank/DDBJ whole genome shotgun (WGS) entry which is preliminary data.</text>
</comment>
<protein>
    <recommendedName>
        <fullName evidence="8">Peptidase S1 domain-containing protein</fullName>
    </recommendedName>
</protein>